<dbReference type="Gene3D" id="3.40.50.1010">
    <property type="entry name" value="5'-nuclease"/>
    <property type="match status" value="1"/>
</dbReference>
<evidence type="ECO:0000256" key="4">
    <source>
        <dbReference type="ARBA" id="ARBA00005785"/>
    </source>
</evidence>
<protein>
    <recommendedName>
        <fullName evidence="14">Protein DIS3 homolog</fullName>
    </recommendedName>
    <alternativeName>
        <fullName evidence="15">Ribosomal RNA-processing protein 44</fullName>
    </alternativeName>
</protein>
<keyword evidence="11 20" id="KW-0269">Exonuclease</keyword>
<evidence type="ECO:0000256" key="7">
    <source>
        <dbReference type="ARBA" id="ARBA00022722"/>
    </source>
</evidence>
<keyword evidence="13" id="KW-0539">Nucleus</keyword>
<feature type="domain" description="PIN" evidence="18">
    <location>
        <begin position="61"/>
        <end position="178"/>
    </location>
</feature>
<dbReference type="GO" id="GO:0071031">
    <property type="term" value="P:nuclear mRNA surveillance of mRNA 3'-end processing"/>
    <property type="evidence" value="ECO:0007669"/>
    <property type="project" value="TreeGrafter"/>
</dbReference>
<dbReference type="SMART" id="SM00670">
    <property type="entry name" value="PINc"/>
    <property type="match status" value="1"/>
</dbReference>
<evidence type="ECO:0000256" key="6">
    <source>
        <dbReference type="ARBA" id="ARBA00022552"/>
    </source>
</evidence>
<sequence>MLKSKSFVKKTRKGGVIKIVREHYLRDDIWCGSEACSQCKQDSFVLEKAPSVASDKCNFPHYILPDTNVVLHQVDILEDEIIKNCILLQTVQQEVKHRSLPAYKRIQGLTTNSDKKFYVFSNEYHKETFIERLGGETANDYNDRVIRKAATWYSQHLEKNGENVPKIVLLTNDRANREKAKNEGIIAYTVHEYVQSLTDKPYLVDRLAQLAKDENDKEKVDQDIKTGKGRNVLYPEHLNLAAIQKGIKEGKYKQGTFLSSRENFREGYVSIPGEEKMYFIKGLANQNRVVSNDTVAIEVLPKSKWTCPSSLVEVDENVDPEAENSLENDEETTSSVVNSSAQPTCRVVGVIKRNWRQYCGTLEPPSMKGGSRHLFKPAEKRIPKIRIETRQAESLLGHRIIVTIDSWPRNSRYPVGHFVKNLGKIGDKDTENEVLLLEHDVPHATFSETVLSFLPKMPWVITEEDLKVRTDLRWLDICSVDPPGCTDIDDALHCRSLDNGNLEVGVHIADVSHFIQPGNALDEEASNRGTTVYLTDKRIDMVPDLLSSNLCSLRGGEERFAFSVLWEMTKNAEIIETKFMKSVIRSRAALTYEEAQLRIDDKSQSDAVTTSLRNLLALAKILKKGRLDKGALVLASPEIRFNIDSETHDPIDVQEKMIRETNSMVEEFMLLANTSVAKKILKDFTKSALLRRHPVPPPSQYEMAIKAALSRGFKLEIDNGLALSQSLDKAVMEDNPLFNTLLRMLTTRCMTQAVYFSSGTVPEEDFFHFGLASPIYTHFTSPIRRYADLMVHRMLAVAIGYSEVYPELLNSEKMQDICKNLNYRHKMAQYAGRSSVELHTHIFFRDKVTIEDGYILFIRKNALQVFIPKYGFEGTLYLKEKGKDSIFTYNEQEPSQSAGHIKFRLFDKVLVQISTETTNLQHQRLRLQLVQPEVPGFSVPRTPASSSRKEDEEPPAKKLKQK</sequence>
<dbReference type="Proteomes" id="UP001152320">
    <property type="component" value="Chromosome 15"/>
</dbReference>
<reference evidence="20" key="1">
    <citation type="submission" date="2021-10" db="EMBL/GenBank/DDBJ databases">
        <title>Tropical sea cucumber genome reveals ecological adaptation and Cuvierian tubules defense mechanism.</title>
        <authorList>
            <person name="Chen T."/>
        </authorList>
    </citation>
    <scope>NUCLEOTIDE SEQUENCE</scope>
    <source>
        <strain evidence="20">Nanhai2018</strain>
        <tissue evidence="20">Muscle</tissue>
    </source>
</reference>
<dbReference type="InterPro" id="IPR002716">
    <property type="entry name" value="PIN_dom"/>
</dbReference>
<evidence type="ECO:0000256" key="3">
    <source>
        <dbReference type="ARBA" id="ARBA00004604"/>
    </source>
</evidence>
<keyword evidence="21" id="KW-1185">Reference proteome</keyword>
<comment type="similarity">
    <text evidence="4 16">Belongs to the RNR ribonuclease family.</text>
</comment>
<evidence type="ECO:0000256" key="17">
    <source>
        <dbReference type="SAM" id="MobiDB-lite"/>
    </source>
</evidence>
<dbReference type="InterPro" id="IPR050180">
    <property type="entry name" value="RNR_Ribonuclease"/>
</dbReference>
<dbReference type="SMART" id="SM00955">
    <property type="entry name" value="RNB"/>
    <property type="match status" value="1"/>
</dbReference>
<dbReference type="GO" id="GO:0000175">
    <property type="term" value="F:3'-5'-RNA exonuclease activity"/>
    <property type="evidence" value="ECO:0007669"/>
    <property type="project" value="UniProtKB-ARBA"/>
</dbReference>
<gene>
    <name evidence="20" type="ORF">HOLleu_29910</name>
</gene>
<dbReference type="SUPFAM" id="SSF50249">
    <property type="entry name" value="Nucleic acid-binding proteins"/>
    <property type="match status" value="3"/>
</dbReference>
<dbReference type="PANTHER" id="PTHR23355">
    <property type="entry name" value="RIBONUCLEASE"/>
    <property type="match status" value="1"/>
</dbReference>
<dbReference type="GO" id="GO:0071034">
    <property type="term" value="P:CUT catabolic process"/>
    <property type="evidence" value="ECO:0007669"/>
    <property type="project" value="UniProtKB-ARBA"/>
</dbReference>
<dbReference type="InterPro" id="IPR022966">
    <property type="entry name" value="RNase_II/R_CS"/>
</dbReference>
<dbReference type="Gene3D" id="2.40.50.690">
    <property type="match status" value="1"/>
</dbReference>
<dbReference type="InterPro" id="IPR033771">
    <property type="entry name" value="Rrp44_CSD1"/>
</dbReference>
<dbReference type="Gene3D" id="2.40.50.700">
    <property type="match status" value="1"/>
</dbReference>
<dbReference type="Pfam" id="PF00773">
    <property type="entry name" value="RNB"/>
    <property type="match status" value="1"/>
</dbReference>
<dbReference type="OrthoDB" id="372421at2759"/>
<evidence type="ECO:0000256" key="16">
    <source>
        <dbReference type="RuleBase" id="RU003901"/>
    </source>
</evidence>
<dbReference type="PANTHER" id="PTHR23355:SF35">
    <property type="entry name" value="EXOSOME COMPLEX EXONUCLEASE RRP44"/>
    <property type="match status" value="1"/>
</dbReference>
<organism evidence="20 21">
    <name type="scientific">Holothuria leucospilota</name>
    <name type="common">Black long sea cucumber</name>
    <name type="synonym">Mertensiothuria leucospilota</name>
    <dbReference type="NCBI Taxonomy" id="206669"/>
    <lineage>
        <taxon>Eukaryota</taxon>
        <taxon>Metazoa</taxon>
        <taxon>Echinodermata</taxon>
        <taxon>Eleutherozoa</taxon>
        <taxon>Echinozoa</taxon>
        <taxon>Holothuroidea</taxon>
        <taxon>Aspidochirotacea</taxon>
        <taxon>Aspidochirotida</taxon>
        <taxon>Holothuriidae</taxon>
        <taxon>Holothuria</taxon>
    </lineage>
</organism>
<evidence type="ECO:0000256" key="2">
    <source>
        <dbReference type="ARBA" id="ARBA00004496"/>
    </source>
</evidence>
<dbReference type="CDD" id="cd09862">
    <property type="entry name" value="PIN_Rrp44-like"/>
    <property type="match status" value="1"/>
</dbReference>
<proteinExistence type="inferred from homology"/>
<dbReference type="Pfam" id="PF17849">
    <property type="entry name" value="OB_Dis3"/>
    <property type="match status" value="1"/>
</dbReference>
<feature type="compositionally biased region" description="Basic and acidic residues" evidence="17">
    <location>
        <begin position="947"/>
        <end position="956"/>
    </location>
</feature>
<dbReference type="InterPro" id="IPR012340">
    <property type="entry name" value="NA-bd_OB-fold"/>
</dbReference>
<comment type="subcellular location">
    <subcellularLocation>
        <location evidence="2">Cytoplasm</location>
    </subcellularLocation>
    <subcellularLocation>
        <location evidence="3">Nucleus</location>
        <location evidence="3">Nucleolus</location>
    </subcellularLocation>
</comment>
<dbReference type="EMBL" id="JAIZAY010000015">
    <property type="protein sequence ID" value="KAJ8027840.1"/>
    <property type="molecule type" value="Genomic_DNA"/>
</dbReference>
<dbReference type="FunFam" id="3.40.50.1010:FF:000010">
    <property type="entry name" value="Exosome complex exonuclease DIS3"/>
    <property type="match status" value="1"/>
</dbReference>
<dbReference type="InterPro" id="IPR041505">
    <property type="entry name" value="Dis3_CSD2"/>
</dbReference>
<dbReference type="PROSITE" id="PS01175">
    <property type="entry name" value="RIBONUCLEASE_II"/>
    <property type="match status" value="1"/>
</dbReference>
<evidence type="ECO:0000313" key="20">
    <source>
        <dbReference type="EMBL" id="KAJ8027840.1"/>
    </source>
</evidence>
<evidence type="ECO:0000256" key="14">
    <source>
        <dbReference type="ARBA" id="ARBA00077221"/>
    </source>
</evidence>
<dbReference type="Pfam" id="PF17216">
    <property type="entry name" value="Rrp44_CSD1"/>
    <property type="match status" value="1"/>
</dbReference>
<dbReference type="Pfam" id="PF17215">
    <property type="entry name" value="Rrp44_S1"/>
    <property type="match status" value="1"/>
</dbReference>
<evidence type="ECO:0000259" key="19">
    <source>
        <dbReference type="SMART" id="SM00955"/>
    </source>
</evidence>
<dbReference type="GO" id="GO:0000176">
    <property type="term" value="C:nuclear exosome (RNase complex)"/>
    <property type="evidence" value="ECO:0007669"/>
    <property type="project" value="TreeGrafter"/>
</dbReference>
<keyword evidence="7" id="KW-0540">Nuclease</keyword>
<dbReference type="GO" id="GO:0016075">
    <property type="term" value="P:rRNA catabolic process"/>
    <property type="evidence" value="ECO:0007669"/>
    <property type="project" value="TreeGrafter"/>
</dbReference>
<evidence type="ECO:0000313" key="21">
    <source>
        <dbReference type="Proteomes" id="UP001152320"/>
    </source>
</evidence>
<feature type="region of interest" description="Disordered" evidence="17">
    <location>
        <begin position="935"/>
        <end position="962"/>
    </location>
</feature>
<name>A0A9Q1GZT9_HOLLE</name>
<evidence type="ECO:0000256" key="15">
    <source>
        <dbReference type="ARBA" id="ARBA00077930"/>
    </source>
</evidence>
<keyword evidence="8" id="KW-0255">Endonuclease</keyword>
<feature type="region of interest" description="Disordered" evidence="17">
    <location>
        <begin position="313"/>
        <end position="340"/>
    </location>
</feature>
<evidence type="ECO:0000256" key="9">
    <source>
        <dbReference type="ARBA" id="ARBA00022801"/>
    </source>
</evidence>
<keyword evidence="9" id="KW-0378">Hydrolase</keyword>
<keyword evidence="5" id="KW-0963">Cytoplasm</keyword>
<dbReference type="InterPro" id="IPR033770">
    <property type="entry name" value="RRP44_S1"/>
</dbReference>
<evidence type="ECO:0000256" key="1">
    <source>
        <dbReference type="ARBA" id="ARBA00001946"/>
    </source>
</evidence>
<feature type="compositionally biased region" description="Acidic residues" evidence="17">
    <location>
        <begin position="313"/>
        <end position="332"/>
    </location>
</feature>
<dbReference type="InterPro" id="IPR029060">
    <property type="entry name" value="PIN-like_dom_sf"/>
</dbReference>
<evidence type="ECO:0000256" key="12">
    <source>
        <dbReference type="ARBA" id="ARBA00022884"/>
    </source>
</evidence>
<evidence type="ECO:0000259" key="18">
    <source>
        <dbReference type="SMART" id="SM00670"/>
    </source>
</evidence>
<dbReference type="GO" id="GO:0000177">
    <property type="term" value="C:cytoplasmic exosome (RNase complex)"/>
    <property type="evidence" value="ECO:0007669"/>
    <property type="project" value="TreeGrafter"/>
</dbReference>
<evidence type="ECO:0000256" key="13">
    <source>
        <dbReference type="ARBA" id="ARBA00023242"/>
    </source>
</evidence>
<dbReference type="AlphaFoldDB" id="A0A9Q1GZT9"/>
<dbReference type="GO" id="GO:0006364">
    <property type="term" value="P:rRNA processing"/>
    <property type="evidence" value="ECO:0007669"/>
    <property type="project" value="UniProtKB-KW"/>
</dbReference>
<dbReference type="Gene3D" id="2.40.50.140">
    <property type="entry name" value="Nucleic acid-binding proteins"/>
    <property type="match status" value="1"/>
</dbReference>
<evidence type="ECO:0000256" key="5">
    <source>
        <dbReference type="ARBA" id="ARBA00022490"/>
    </source>
</evidence>
<dbReference type="FunFam" id="2.40.50.700:FF:000001">
    <property type="entry name" value="Exosome complex exonuclease exoribonuclease (Rrp44)"/>
    <property type="match status" value="1"/>
</dbReference>
<evidence type="ECO:0000256" key="11">
    <source>
        <dbReference type="ARBA" id="ARBA00022839"/>
    </source>
</evidence>
<keyword evidence="6" id="KW-0698">rRNA processing</keyword>
<evidence type="ECO:0000256" key="8">
    <source>
        <dbReference type="ARBA" id="ARBA00022759"/>
    </source>
</evidence>
<comment type="caution">
    <text evidence="20">The sequence shown here is derived from an EMBL/GenBank/DDBJ whole genome shotgun (WGS) entry which is preliminary data.</text>
</comment>
<dbReference type="FunFam" id="2.40.50.140:FF:000125">
    <property type="entry name" value="exosome complex exonuclease RRP44 isoform X1"/>
    <property type="match status" value="1"/>
</dbReference>
<dbReference type="GO" id="GO:0003723">
    <property type="term" value="F:RNA binding"/>
    <property type="evidence" value="ECO:0007669"/>
    <property type="project" value="UniProtKB-KW"/>
</dbReference>
<comment type="cofactor">
    <cofactor evidence="1">
        <name>Mg(2+)</name>
        <dbReference type="ChEBI" id="CHEBI:18420"/>
    </cofactor>
</comment>
<keyword evidence="10" id="KW-0271">Exosome</keyword>
<dbReference type="SUPFAM" id="SSF88723">
    <property type="entry name" value="PIN domain-like"/>
    <property type="match status" value="1"/>
</dbReference>
<evidence type="ECO:0000256" key="10">
    <source>
        <dbReference type="ARBA" id="ARBA00022835"/>
    </source>
</evidence>
<dbReference type="GO" id="GO:0005730">
    <property type="term" value="C:nucleolus"/>
    <property type="evidence" value="ECO:0007669"/>
    <property type="project" value="UniProtKB-SubCell"/>
</dbReference>
<accession>A0A9Q1GZT9</accession>
<dbReference type="InterPro" id="IPR001900">
    <property type="entry name" value="RNase_II/R"/>
</dbReference>
<feature type="domain" description="RNB" evidence="19">
    <location>
        <begin position="469"/>
        <end position="801"/>
    </location>
</feature>
<dbReference type="GO" id="GO:0004519">
    <property type="term" value="F:endonuclease activity"/>
    <property type="evidence" value="ECO:0007669"/>
    <property type="project" value="UniProtKB-KW"/>
</dbReference>
<dbReference type="Pfam" id="PF13638">
    <property type="entry name" value="PIN_4"/>
    <property type="match status" value="1"/>
</dbReference>
<keyword evidence="12" id="KW-0694">RNA-binding</keyword>